<sequence>MSDFDWKVDVVVTPDEILVREKERGESTTHVEKDQLLRNLMSQKNMVVSYWNMGLDPSPTE</sequence>
<comment type="caution">
    <text evidence="1">The sequence shown here is derived from an EMBL/GenBank/DDBJ whole genome shotgun (WGS) entry which is preliminary data.</text>
</comment>
<name>A0A8H5FFM8_9AGAR</name>
<accession>A0A8H5FFM8</accession>
<dbReference type="EMBL" id="JAACJK010000067">
    <property type="protein sequence ID" value="KAF5334663.1"/>
    <property type="molecule type" value="Genomic_DNA"/>
</dbReference>
<evidence type="ECO:0000313" key="2">
    <source>
        <dbReference type="Proteomes" id="UP000541558"/>
    </source>
</evidence>
<dbReference type="Proteomes" id="UP000541558">
    <property type="component" value="Unassembled WGS sequence"/>
</dbReference>
<dbReference type="OrthoDB" id="2015992at2759"/>
<reference evidence="1 2" key="1">
    <citation type="journal article" date="2020" name="ISME J.">
        <title>Uncovering the hidden diversity of litter-decomposition mechanisms in mushroom-forming fungi.</title>
        <authorList>
            <person name="Floudas D."/>
            <person name="Bentzer J."/>
            <person name="Ahren D."/>
            <person name="Johansson T."/>
            <person name="Persson P."/>
            <person name="Tunlid A."/>
        </authorList>
    </citation>
    <scope>NUCLEOTIDE SEQUENCE [LARGE SCALE GENOMIC DNA]</scope>
    <source>
        <strain evidence="1 2">CBS 175.51</strain>
    </source>
</reference>
<evidence type="ECO:0000313" key="1">
    <source>
        <dbReference type="EMBL" id="KAF5334663.1"/>
    </source>
</evidence>
<dbReference type="AlphaFoldDB" id="A0A8H5FFM8"/>
<proteinExistence type="predicted"/>
<protein>
    <submittedName>
        <fullName evidence="1">Uncharacterized protein</fullName>
    </submittedName>
</protein>
<gene>
    <name evidence="1" type="ORF">D9611_011923</name>
</gene>
<keyword evidence="2" id="KW-1185">Reference proteome</keyword>
<organism evidence="1 2">
    <name type="scientific">Ephemerocybe angulata</name>
    <dbReference type="NCBI Taxonomy" id="980116"/>
    <lineage>
        <taxon>Eukaryota</taxon>
        <taxon>Fungi</taxon>
        <taxon>Dikarya</taxon>
        <taxon>Basidiomycota</taxon>
        <taxon>Agaricomycotina</taxon>
        <taxon>Agaricomycetes</taxon>
        <taxon>Agaricomycetidae</taxon>
        <taxon>Agaricales</taxon>
        <taxon>Agaricineae</taxon>
        <taxon>Psathyrellaceae</taxon>
        <taxon>Ephemerocybe</taxon>
    </lineage>
</organism>